<dbReference type="Proteomes" id="UP000319700">
    <property type="component" value="Unassembled WGS sequence"/>
</dbReference>
<name>A0A502EQM2_9FLAO</name>
<dbReference type="NCBIfam" id="TIGR00022">
    <property type="entry name" value="YhcH/YjgK/YiaL family protein"/>
    <property type="match status" value="1"/>
</dbReference>
<dbReference type="Pfam" id="PF04074">
    <property type="entry name" value="DUF386"/>
    <property type="match status" value="1"/>
</dbReference>
<sequence>MITDTIENLSIYKAIYPEINELLNVLEFNRLESLSEKTISNNLTLIPIYSNEVSSSFDSKILESHKKLMDIHITLSGTDVIAYANVNTEVEEYKTYSEVDDYALHTSNRIKEILVPSGYFCIIPNNFAHMALYKGHSEVKKVVVKLQAR</sequence>
<dbReference type="SUPFAM" id="SSF51197">
    <property type="entry name" value="Clavaminate synthase-like"/>
    <property type="match status" value="1"/>
</dbReference>
<proteinExistence type="predicted"/>
<comment type="caution">
    <text evidence="1">The sequence shown here is derived from an EMBL/GenBank/DDBJ whole genome shotgun (WGS) entry which is preliminary data.</text>
</comment>
<dbReference type="InterPro" id="IPR004375">
    <property type="entry name" value="NanQ/TabA/YiaL"/>
</dbReference>
<dbReference type="EMBL" id="RCZH01000007">
    <property type="protein sequence ID" value="TPG40083.1"/>
    <property type="molecule type" value="Genomic_DNA"/>
</dbReference>
<protein>
    <submittedName>
        <fullName evidence="1">DUF386 family protein</fullName>
    </submittedName>
</protein>
<keyword evidence="2" id="KW-1185">Reference proteome</keyword>
<dbReference type="RefSeq" id="WP_140507327.1">
    <property type="nucleotide sequence ID" value="NZ_RCZH01000007.1"/>
</dbReference>
<dbReference type="PANTHER" id="PTHR34986">
    <property type="entry name" value="EVOLVED BETA-GALACTOSIDASE SUBUNIT BETA"/>
    <property type="match status" value="1"/>
</dbReference>
<gene>
    <name evidence="1" type="ORF">EAH81_12340</name>
</gene>
<evidence type="ECO:0000313" key="1">
    <source>
        <dbReference type="EMBL" id="TPG40083.1"/>
    </source>
</evidence>
<dbReference type="PANTHER" id="PTHR34986:SF1">
    <property type="entry name" value="PROTEIN YIAL"/>
    <property type="match status" value="1"/>
</dbReference>
<dbReference type="OrthoDB" id="9792756at2"/>
<dbReference type="AlphaFoldDB" id="A0A502EQM2"/>
<dbReference type="Gene3D" id="2.60.120.370">
    <property type="entry name" value="YhcH/YjgK/YiaL"/>
    <property type="match status" value="1"/>
</dbReference>
<reference evidence="1 2" key="1">
    <citation type="journal article" date="2019" name="Environ. Microbiol.">
        <title>Species interactions and distinct microbial communities in high Arctic permafrost affected cryosols are associated with the CH4 and CO2 gas fluxes.</title>
        <authorList>
            <person name="Altshuler I."/>
            <person name="Hamel J."/>
            <person name="Turney S."/>
            <person name="Magnuson E."/>
            <person name="Levesque R."/>
            <person name="Greer C."/>
            <person name="Whyte L.G."/>
        </authorList>
    </citation>
    <scope>NUCLEOTIDE SEQUENCE [LARGE SCALE GENOMIC DNA]</scope>
    <source>
        <strain evidence="1 2">42</strain>
    </source>
</reference>
<accession>A0A502EQM2</accession>
<organism evidence="1 2">
    <name type="scientific">Flavobacterium pectinovorum</name>
    <dbReference type="NCBI Taxonomy" id="29533"/>
    <lineage>
        <taxon>Bacteria</taxon>
        <taxon>Pseudomonadati</taxon>
        <taxon>Bacteroidota</taxon>
        <taxon>Flavobacteriia</taxon>
        <taxon>Flavobacteriales</taxon>
        <taxon>Flavobacteriaceae</taxon>
        <taxon>Flavobacterium</taxon>
    </lineage>
</organism>
<evidence type="ECO:0000313" key="2">
    <source>
        <dbReference type="Proteomes" id="UP000319700"/>
    </source>
</evidence>
<dbReference type="GO" id="GO:0005829">
    <property type="term" value="C:cytosol"/>
    <property type="evidence" value="ECO:0007669"/>
    <property type="project" value="TreeGrafter"/>
</dbReference>
<dbReference type="InterPro" id="IPR037012">
    <property type="entry name" value="NanQ/TabA/YiaL_sf"/>
</dbReference>